<protein>
    <submittedName>
        <fullName evidence="2">Uncharacterized protein</fullName>
    </submittedName>
</protein>
<gene>
    <name evidence="2" type="ORF">GFH32_09245</name>
</gene>
<reference evidence="2 3" key="1">
    <citation type="submission" date="2019-10" db="EMBL/GenBank/DDBJ databases">
        <authorList>
            <person name="Dong K."/>
        </authorList>
    </citation>
    <scope>NUCLEOTIDE SEQUENCE [LARGE SCALE GENOMIC DNA]</scope>
    <source>
        <strain evidence="3">dk4302</strain>
    </source>
</reference>
<dbReference type="KEGG" id="sphe:GFH32_09245"/>
<feature type="transmembrane region" description="Helical" evidence="1">
    <location>
        <begin position="437"/>
        <end position="458"/>
    </location>
</feature>
<keyword evidence="3" id="KW-1185">Reference proteome</keyword>
<keyword evidence="1" id="KW-1133">Transmembrane helix</keyword>
<proteinExistence type="predicted"/>
<dbReference type="Proteomes" id="UP000326921">
    <property type="component" value="Chromosome"/>
</dbReference>
<evidence type="ECO:0000256" key="1">
    <source>
        <dbReference type="SAM" id="Phobius"/>
    </source>
</evidence>
<keyword evidence="1" id="KW-0472">Membrane</keyword>
<dbReference type="AlphaFoldDB" id="A0A5Q0QFC7"/>
<keyword evidence="1" id="KW-0812">Transmembrane</keyword>
<feature type="transmembrane region" description="Helical" evidence="1">
    <location>
        <begin position="176"/>
        <end position="196"/>
    </location>
</feature>
<dbReference type="EMBL" id="CP045652">
    <property type="protein sequence ID" value="QGA26498.1"/>
    <property type="molecule type" value="Genomic_DNA"/>
</dbReference>
<organism evidence="2 3">
    <name type="scientific">Sphingobacterium zhuxiongii</name>
    <dbReference type="NCBI Taxonomy" id="2662364"/>
    <lineage>
        <taxon>Bacteria</taxon>
        <taxon>Pseudomonadati</taxon>
        <taxon>Bacteroidota</taxon>
        <taxon>Sphingobacteriia</taxon>
        <taxon>Sphingobacteriales</taxon>
        <taxon>Sphingobacteriaceae</taxon>
        <taxon>Sphingobacterium</taxon>
    </lineage>
</organism>
<accession>A0A5Q0QFC7</accession>
<dbReference type="RefSeq" id="WP_153511350.1">
    <property type="nucleotide sequence ID" value="NZ_CP045652.1"/>
</dbReference>
<feature type="transmembrane region" description="Helical" evidence="1">
    <location>
        <begin position="413"/>
        <end position="431"/>
    </location>
</feature>
<name>A0A5Q0QFC7_9SPHI</name>
<evidence type="ECO:0000313" key="3">
    <source>
        <dbReference type="Proteomes" id="UP000326921"/>
    </source>
</evidence>
<feature type="transmembrane region" description="Helical" evidence="1">
    <location>
        <begin position="136"/>
        <end position="156"/>
    </location>
</feature>
<sequence length="471" mass="55703">MTDIEIVREAIELYIVHYFETIEMSGTVKAQRKNSINYISIDLNSVQWDGDVDKLHQLLTKYLKGWVQKNLSNFDDYIAISSLTIEYLLPEKEGTIQNQSKHLKLFYLPSYYQNKRDNNKTYSWLLHKFLSIWYNILLRNTIIMIVPTVLLIVISICRIQTDSGFQERLTKSYDYINIASGIIASFVLGFLINKVITIRQDKLKYTRTIRRLSNKLTYFRKICFNLTRDHNFWTKDKPFYNSYEYANSIKSDITFEEYFYPNYDDDIEYAKYRSFYRDDVSHSVVLLVLQLEMMADDSFLRSGLTYTEFPSNHIYSHGEMEKFILFSDANQIWYCCSEVKIFPKNFQNSYYIQEIIEEYNRIYPKNKIESLSRDNLEAISLDFQYRIIPRLYNLTKAVDADLPLTIKYFTTTFSLLLAFGLIIPTLTYIFIDGSYAFMSIFVVMGIIGHILLTLKSVLVTENSLDRKSDYL</sequence>
<evidence type="ECO:0000313" key="2">
    <source>
        <dbReference type="EMBL" id="QGA26498.1"/>
    </source>
</evidence>